<keyword evidence="11" id="KW-0238">DNA-binding</keyword>
<sequence length="2327" mass="255866">MKLLESKICFVDGTAVSFKDKKVINELLIKYGASVTTLLNQKVSLYVCCVNDLQLLCKDKTSLDESNDTSGSGGGGDEDVGFRGSMYVDSLSYNIKKAIKLNIPVVTRQYIDDSFQAGVLLSTDQYQLVSLYNIKEHHYQSLDFSNVLETSGGDNSDAKSVEQLKRYALDATDAPTFPNDRYHIVKYNVLQRIGAQDFACIELHVGGGALSRITLAPGGDSTSSSDSEPTYYRVYLNRGRIDSLSTSVHEWIAANGMEDALGIYNQLFLHYVVEQSYSKLLLRTTNVGSYQLKQQSETIQESQLPVQVQDLVTELYKQAVSTLGDKLGASKLLISPEGSIDTGTGSISLVQVEKAELILYQIANAVRTDPQAISGSFVSQLFNDFYAALPQTKSTGKVASNSLETLQDLQDIVQLMKDILNVGESLGVSHSNNPLDARYRAMRCNIETVDTTSKEYKKLHDQFAKSSESLMKISNIFKVTRRDEEKHSLPYSNVKTLYHGSKSSNILGILSRGLLPPKLATSLGASRRDIGYLGSGIYFGTKSSTSYQYCDTVTSKRFMVVCQVALGVTKKYTTHQTQLTEAPRGYQSVQGVASDGKNGSVFNDDEIVVFDAKQQVIKYLIEFQPLVSQPEAKLKNLALQVNTTAPKASVIDNDTVPVSIPPSSQPSKEEDEPVESGLISSGVKVPLKAVHVRAKLLDLIGEVTLFQHYNNATSKAIEAKYVFPLDEMGAVCGFEAFINGKHVVGEVKEKERAHREYKQAISEGHGAYLMDEEKPDVFTVSVGNIPPYSEVLIKITYITELSLDGLDISFILPSSISPAQQAVSGAQVTQSSTSTVQVKEIGKSNFTVQIGIEMPYNIVKLNSPTHQIRSKKTHTKATVELDRVESLGTNFQLLIGLEDPYSPRMWVEVDNSGHHASMLAFYPKLDIEHGDQPSIVTIVLDLSASMHGDPFEDMMRAVRLTITNLRGMNIKFNIVQFGDIFDWLFIEHVPPTEANLQLAWSHINSLRPSYGGTALHLPLQSLILMSDQTPSNRPHNIVLFTDGQIANPPLVQALIRRSSSKCRLFCFGVGPDVSRHLIKSLTRLGAGFAEFITPNKRPSTKKIIAQLQRTVAPAMSNVRVVFDSSDKITQTPATITSIFRSERQVVYAFSGICTRATLTAQAPGGGLISNAVHTPEIGFLRGNLIHRLAARSMIREYNDGSYSDSKLQHDLIKMNKKQDIIDLSIKYSIVTEFTSFVAIEKREKGEVAKPQPNMMEIVEQTVVDTLPYISFEKEGESDDSGDSTMKTKRRQLVDLIKENQEQSTIERKSESLRVFHQIIDTYGEYDFEELRLFGQTIDTIVDELVTKSIESDTTTDSQAKMTPLALSRAKRNKQKALDELKYQSHGLLRLVEASLSTCVREESKIVVLERQCVINGILAGIETNEIAKKAMMDKTKQLFESTLKRSEKLPPTNAIRLHLAYSASLFYKRIGMLDQACSISKTSFDDAISELDCLSEDSYQEGTLIMQLIRDNLTEMTEEMEIDMEPSLMKTPTKGKLEQVTNEQPLEDKPSSNIWSQVVKNLVGDKPTLKNKPVLDWAMITEEDEELRSINRADEKEKRGDKDRDRRDEIEDRERQRERGGEREKAKERDVRDRKGKGDVKKEAFELSVRRSRSRSPSPPRLQAQKNRVSFGGKAGRGGRGGFSGGELSSGTEERRSRHVSLFDSMDGVQELPPPPPTTTPIVTPTTPAPRPTSGSKAPQKTFSFGGGGNVGNGAPVGGLIGSPSNFNNNNNNRDGSFQHIGMAFGSAQPTPSGSPFLSTFGAATTTSLFGTSSTSSSSSFGASPTSSSSPFGQSSTPSTTYGLRSSTVSTGKAAPVENKPTFASSLFGAPSQPAAPPAPAPKAPVTSWRAPSSSPAPPPPPPAASGPPPPPGAPSPLKPTVPISGMLRRLSSSSLSQSISQEKSAQAPPQQQQQQKLVADQSSLLNSIKEGAKLKKKSVSHSYSPTAPSYSPTSPSYSPTSPSYSPTSPSYSPTSPSYSPTSPSYSPTSPSINPSDYVKSGAAASAGNMRLMDTLSSALFSRRSTVKFDSYSEDEPSDDDWDDDSPMEQLSIDPAPKMKYEQKKEECLSEEEGEDFRMSLFDDGYSVPLTEPKYNKDIGAPLAKSQPERIYEESEEDCGLFDGDFELELLAKPAPKPISTSSLSSSSSAKRCTVIANDDSDEDMGFDLFGDYSQEEKKASPQKETESIVWKLNSAINGRIMEVLEILGIPLNDPFIQKVNKKEYTRVINELVFVFLKLLIHDTEAAQTMLNKLNRLAQIKTVQIDRYSPAYYCLKRTRYAHLIKSL</sequence>
<evidence type="ECO:0000259" key="18">
    <source>
        <dbReference type="PROSITE" id="PS50234"/>
    </source>
</evidence>
<dbReference type="PROSITE" id="PS00115">
    <property type="entry name" value="RNA_POL_II_REPEAT"/>
    <property type="match status" value="6"/>
</dbReference>
<dbReference type="InterPro" id="IPR001357">
    <property type="entry name" value="BRCT_dom"/>
</dbReference>
<feature type="compositionally biased region" description="Basic and acidic residues" evidence="16">
    <location>
        <begin position="1591"/>
        <end position="1649"/>
    </location>
</feature>
<dbReference type="InterPro" id="IPR012317">
    <property type="entry name" value="Poly(ADP-ribose)pol_cat_dom"/>
</dbReference>
<dbReference type="PANTHER" id="PTHR46530">
    <property type="entry name" value="PROTEIN MONO-ADP-RIBOSYLTRANSFERASE PARP4"/>
    <property type="match status" value="1"/>
</dbReference>
<evidence type="ECO:0000259" key="21">
    <source>
        <dbReference type="PROSITE" id="PS51468"/>
    </source>
</evidence>
<dbReference type="Gene3D" id="3.40.50.410">
    <property type="entry name" value="von Willebrand factor, type A domain"/>
    <property type="match status" value="1"/>
</dbReference>
<feature type="compositionally biased region" description="Low complexity" evidence="16">
    <location>
        <begin position="1799"/>
        <end position="1841"/>
    </location>
</feature>
<keyword evidence="8" id="KW-0677">Repeat</keyword>
<keyword evidence="23" id="KW-1185">Reference proteome</keyword>
<dbReference type="GO" id="GO:0003677">
    <property type="term" value="F:DNA binding"/>
    <property type="evidence" value="ECO:0007669"/>
    <property type="project" value="UniProtKB-KW"/>
</dbReference>
<dbReference type="SUPFAM" id="SSF52113">
    <property type="entry name" value="BRCT domain"/>
    <property type="match status" value="1"/>
</dbReference>
<dbReference type="SMART" id="SM00609">
    <property type="entry name" value="VIT"/>
    <property type="match status" value="1"/>
</dbReference>
<accession>D3B7W6</accession>
<feature type="compositionally biased region" description="Basic and acidic residues" evidence="16">
    <location>
        <begin position="2097"/>
        <end position="2108"/>
    </location>
</feature>
<dbReference type="EC" id="2.4.2.-" evidence="15"/>
<dbReference type="Pfam" id="PF08487">
    <property type="entry name" value="VIT"/>
    <property type="match status" value="1"/>
</dbReference>
<dbReference type="Proteomes" id="UP000001396">
    <property type="component" value="Unassembled WGS sequence"/>
</dbReference>
<dbReference type="EMBL" id="ADBJ01000018">
    <property type="protein sequence ID" value="EFA82859.1"/>
    <property type="molecule type" value="Genomic_DNA"/>
</dbReference>
<gene>
    <name evidence="22" type="ORF">PPL_04554</name>
</gene>
<evidence type="ECO:0000256" key="14">
    <source>
        <dbReference type="ARBA" id="ARBA00024347"/>
    </source>
</evidence>
<evidence type="ECO:0000256" key="11">
    <source>
        <dbReference type="ARBA" id="ARBA00023125"/>
    </source>
</evidence>
<dbReference type="Pfam" id="PF00533">
    <property type="entry name" value="BRCT"/>
    <property type="match status" value="1"/>
</dbReference>
<dbReference type="Gene3D" id="1.20.142.10">
    <property type="entry name" value="Poly(ADP-ribose) polymerase, regulatory domain"/>
    <property type="match status" value="1"/>
</dbReference>
<feature type="compositionally biased region" description="Gly residues" evidence="16">
    <location>
        <begin position="1673"/>
        <end position="1685"/>
    </location>
</feature>
<keyword evidence="13" id="KW-0539">Nucleus</keyword>
<dbReference type="STRING" id="670386.D3B7W6"/>
<proteinExistence type="inferred from homology"/>
<dbReference type="InterPro" id="IPR036420">
    <property type="entry name" value="BRCT_dom_sf"/>
</dbReference>
<dbReference type="SMART" id="SM00101">
    <property type="entry name" value="14_3_3"/>
    <property type="match status" value="1"/>
</dbReference>
<dbReference type="SUPFAM" id="SSF48445">
    <property type="entry name" value="14-3-3 protein"/>
    <property type="match status" value="1"/>
</dbReference>
<dbReference type="InterPro" id="IPR036815">
    <property type="entry name" value="14-3-3_dom_sf"/>
</dbReference>
<comment type="caution">
    <text evidence="22">The sequence shown here is derived from an EMBL/GenBank/DDBJ whole genome shotgun (WGS) entry which is preliminary data.</text>
</comment>
<feature type="compositionally biased region" description="Pro residues" evidence="16">
    <location>
        <begin position="1895"/>
        <end position="1920"/>
    </location>
</feature>
<dbReference type="SUPFAM" id="SSF53300">
    <property type="entry name" value="vWA-like"/>
    <property type="match status" value="1"/>
</dbReference>
<feature type="domain" description="BRCT" evidence="17">
    <location>
        <begin position="1"/>
        <end position="128"/>
    </location>
</feature>
<dbReference type="PROSITE" id="PS50234">
    <property type="entry name" value="VWFA"/>
    <property type="match status" value="1"/>
</dbReference>
<evidence type="ECO:0000256" key="5">
    <source>
        <dbReference type="ARBA" id="ARBA00022679"/>
    </source>
</evidence>
<dbReference type="Pfam" id="PF00244">
    <property type="entry name" value="14-3-3"/>
    <property type="match status" value="1"/>
</dbReference>
<dbReference type="InterPro" id="IPR004102">
    <property type="entry name" value="Poly(ADP-ribose)pol_reg_dom"/>
</dbReference>
<evidence type="ECO:0000256" key="7">
    <source>
        <dbReference type="ARBA" id="ARBA00022723"/>
    </source>
</evidence>
<keyword evidence="4 15" id="KW-0328">Glycosyltransferase</keyword>
<dbReference type="PANTHER" id="PTHR46530:SF1">
    <property type="entry name" value="PROTEIN MONO-ADP-RIBOSYLTRANSFERASE PARP4"/>
    <property type="match status" value="1"/>
</dbReference>
<dbReference type="GO" id="GO:0016779">
    <property type="term" value="F:nucleotidyltransferase activity"/>
    <property type="evidence" value="ECO:0007669"/>
    <property type="project" value="UniProtKB-KW"/>
</dbReference>
<dbReference type="CDD" id="cd08774">
    <property type="entry name" value="14-3-3"/>
    <property type="match status" value="1"/>
</dbReference>
<feature type="compositionally biased region" description="Gly residues" evidence="16">
    <location>
        <begin position="1745"/>
        <end position="1761"/>
    </location>
</feature>
<dbReference type="Gene3D" id="3.40.50.10190">
    <property type="entry name" value="BRCT domain"/>
    <property type="match status" value="1"/>
</dbReference>
<dbReference type="GO" id="GO:0003950">
    <property type="term" value="F:NAD+ poly-ADP-ribosyltransferase activity"/>
    <property type="evidence" value="ECO:0007669"/>
    <property type="project" value="UniProtKB-UniRule"/>
</dbReference>
<dbReference type="RefSeq" id="XP_020434976.1">
    <property type="nucleotide sequence ID" value="XM_020575456.1"/>
</dbReference>
<feature type="region of interest" description="Disordered" evidence="16">
    <location>
        <begin position="2067"/>
        <end position="2113"/>
    </location>
</feature>
<evidence type="ECO:0000256" key="1">
    <source>
        <dbReference type="ARBA" id="ARBA00004123"/>
    </source>
</evidence>
<dbReference type="Gene3D" id="3.90.228.10">
    <property type="match status" value="1"/>
</dbReference>
<evidence type="ECO:0000256" key="8">
    <source>
        <dbReference type="ARBA" id="ARBA00022737"/>
    </source>
</evidence>
<evidence type="ECO:0000256" key="12">
    <source>
        <dbReference type="ARBA" id="ARBA00023163"/>
    </source>
</evidence>
<feature type="domain" description="VIT" evidence="21">
    <location>
        <begin position="671"/>
        <end position="799"/>
    </location>
</feature>
<evidence type="ECO:0000256" key="4">
    <source>
        <dbReference type="ARBA" id="ARBA00022676"/>
    </source>
</evidence>
<evidence type="ECO:0000256" key="3">
    <source>
        <dbReference type="ARBA" id="ARBA00022553"/>
    </source>
</evidence>
<dbReference type="SUPFAM" id="SSF47587">
    <property type="entry name" value="Domain of poly(ADP-ribose) polymerase"/>
    <property type="match status" value="1"/>
</dbReference>
<evidence type="ECO:0000256" key="16">
    <source>
        <dbReference type="SAM" id="MobiDB-lite"/>
    </source>
</evidence>
<dbReference type="InterPro" id="IPR031273">
    <property type="entry name" value="PARP4"/>
</dbReference>
<feature type="compositionally biased region" description="Polar residues" evidence="16">
    <location>
        <begin position="1734"/>
        <end position="1743"/>
    </location>
</feature>
<organism evidence="22 23">
    <name type="scientific">Heterostelium pallidum (strain ATCC 26659 / Pp 5 / PN500)</name>
    <name type="common">Cellular slime mold</name>
    <name type="synonym">Polysphondylium pallidum</name>
    <dbReference type="NCBI Taxonomy" id="670386"/>
    <lineage>
        <taxon>Eukaryota</taxon>
        <taxon>Amoebozoa</taxon>
        <taxon>Evosea</taxon>
        <taxon>Eumycetozoa</taxon>
        <taxon>Dictyostelia</taxon>
        <taxon>Acytosteliales</taxon>
        <taxon>Acytosteliaceae</taxon>
        <taxon>Heterostelium</taxon>
    </lineage>
</organism>
<feature type="compositionally biased region" description="Acidic residues" evidence="16">
    <location>
        <begin position="2072"/>
        <end position="2087"/>
    </location>
</feature>
<evidence type="ECO:0000256" key="9">
    <source>
        <dbReference type="ARBA" id="ARBA00022833"/>
    </source>
</evidence>
<keyword evidence="12" id="KW-0804">Transcription</keyword>
<feature type="domain" description="VWFA" evidence="18">
    <location>
        <begin position="935"/>
        <end position="1107"/>
    </location>
</feature>
<keyword evidence="10 15" id="KW-0520">NAD</keyword>
<feature type="compositionally biased region" description="Polar residues" evidence="16">
    <location>
        <begin position="1842"/>
        <end position="1851"/>
    </location>
</feature>
<dbReference type="InterPro" id="IPR000308">
    <property type="entry name" value="14-3-3"/>
</dbReference>
<dbReference type="PROSITE" id="PS51059">
    <property type="entry name" value="PARP_CATALYTIC"/>
    <property type="match status" value="1"/>
</dbReference>
<evidence type="ECO:0000259" key="20">
    <source>
        <dbReference type="PROSITE" id="PS51060"/>
    </source>
</evidence>
<protein>
    <recommendedName>
        <fullName evidence="15">Poly [ADP-ribose] polymerase</fullName>
        <shortName evidence="15">PARP</shortName>
        <ecNumber evidence="15">2.4.2.-</ecNumber>
    </recommendedName>
</protein>
<evidence type="ECO:0000313" key="22">
    <source>
        <dbReference type="EMBL" id="EFA82859.1"/>
    </source>
</evidence>
<feature type="region of interest" description="Disordered" evidence="16">
    <location>
        <begin position="653"/>
        <end position="676"/>
    </location>
</feature>
<dbReference type="Pfam" id="PF00644">
    <property type="entry name" value="PARP"/>
    <property type="match status" value="1"/>
</dbReference>
<evidence type="ECO:0000259" key="19">
    <source>
        <dbReference type="PROSITE" id="PS51059"/>
    </source>
</evidence>
<comment type="subcellular location">
    <subcellularLocation>
        <location evidence="1">Nucleus</location>
    </subcellularLocation>
</comment>
<evidence type="ECO:0000313" key="23">
    <source>
        <dbReference type="Proteomes" id="UP000001396"/>
    </source>
</evidence>
<feature type="compositionally biased region" description="Low complexity" evidence="16">
    <location>
        <begin position="1983"/>
        <end position="2032"/>
    </location>
</feature>
<keyword evidence="7" id="KW-0479">Metal-binding</keyword>
<reference evidence="22 23" key="1">
    <citation type="journal article" date="2011" name="Genome Res.">
        <title>Phylogeny-wide analysis of social amoeba genomes highlights ancient origins for complex intercellular communication.</title>
        <authorList>
            <person name="Heidel A.J."/>
            <person name="Lawal H.M."/>
            <person name="Felder M."/>
            <person name="Schilde C."/>
            <person name="Helps N.R."/>
            <person name="Tunggal B."/>
            <person name="Rivero F."/>
            <person name="John U."/>
            <person name="Schleicher M."/>
            <person name="Eichinger L."/>
            <person name="Platzer M."/>
            <person name="Noegel A.A."/>
            <person name="Schaap P."/>
            <person name="Gloeckner G."/>
        </authorList>
    </citation>
    <scope>NUCLEOTIDE SEQUENCE [LARGE SCALE GENOMIC DNA]</scope>
    <source>
        <strain evidence="23">ATCC 26659 / Pp 5 / PN500</strain>
    </source>
</reference>
<evidence type="ECO:0000256" key="13">
    <source>
        <dbReference type="ARBA" id="ARBA00023242"/>
    </source>
</evidence>
<dbReference type="InterPro" id="IPR013694">
    <property type="entry name" value="VIT"/>
</dbReference>
<dbReference type="GeneID" id="31360041"/>
<dbReference type="Pfam" id="PF13768">
    <property type="entry name" value="VWA_3"/>
    <property type="match status" value="1"/>
</dbReference>
<dbReference type="InterPro" id="IPR023410">
    <property type="entry name" value="14-3-3_domain"/>
</dbReference>
<dbReference type="PROSITE" id="PS51060">
    <property type="entry name" value="PARP_ALPHA_HD"/>
    <property type="match status" value="1"/>
</dbReference>
<dbReference type="InterPro" id="IPR002035">
    <property type="entry name" value="VWF_A"/>
</dbReference>
<feature type="domain" description="PARP catalytic" evidence="19">
    <location>
        <begin position="433"/>
        <end position="632"/>
    </location>
</feature>
<feature type="region of interest" description="Disordered" evidence="16">
    <location>
        <begin position="1529"/>
        <end position="1552"/>
    </location>
</feature>
<dbReference type="GO" id="GO:0005737">
    <property type="term" value="C:cytoplasm"/>
    <property type="evidence" value="ECO:0007669"/>
    <property type="project" value="TreeGrafter"/>
</dbReference>
<comment type="similarity">
    <text evidence="14">Belongs to the ARTD/PARP family.</text>
</comment>
<feature type="region of interest" description="Disordered" evidence="16">
    <location>
        <begin position="1591"/>
        <end position="2041"/>
    </location>
</feature>
<dbReference type="InParanoid" id="D3B7W6"/>
<keyword evidence="9" id="KW-0862">Zinc</keyword>
<feature type="compositionally biased region" description="Polar residues" evidence="16">
    <location>
        <begin position="1788"/>
        <end position="1798"/>
    </location>
</feature>
<dbReference type="PRINTS" id="PR00305">
    <property type="entry name" value="1433ZETA"/>
</dbReference>
<dbReference type="GO" id="GO:0046872">
    <property type="term" value="F:metal ion binding"/>
    <property type="evidence" value="ECO:0007669"/>
    <property type="project" value="UniProtKB-KW"/>
</dbReference>
<feature type="compositionally biased region" description="Low complexity" evidence="16">
    <location>
        <begin position="1928"/>
        <end position="1956"/>
    </location>
</feature>
<evidence type="ECO:0000256" key="2">
    <source>
        <dbReference type="ARBA" id="ARBA00006141"/>
    </source>
</evidence>
<evidence type="ECO:0000259" key="17">
    <source>
        <dbReference type="PROSITE" id="PS50172"/>
    </source>
</evidence>
<name>D3B7W6_HETP5</name>
<dbReference type="Gene3D" id="1.20.190.20">
    <property type="entry name" value="14-3-3 domain"/>
    <property type="match status" value="1"/>
</dbReference>
<dbReference type="GO" id="GO:0005634">
    <property type="term" value="C:nucleus"/>
    <property type="evidence" value="ECO:0007669"/>
    <property type="project" value="UniProtKB-SubCell"/>
</dbReference>
<evidence type="ECO:0000256" key="6">
    <source>
        <dbReference type="ARBA" id="ARBA00022695"/>
    </source>
</evidence>
<dbReference type="InterPro" id="IPR036465">
    <property type="entry name" value="vWFA_dom_sf"/>
</dbReference>
<dbReference type="GO" id="GO:0006366">
    <property type="term" value="P:transcription by RNA polymerase II"/>
    <property type="evidence" value="ECO:0007669"/>
    <property type="project" value="InterPro"/>
</dbReference>
<evidence type="ECO:0000256" key="15">
    <source>
        <dbReference type="RuleBase" id="RU362114"/>
    </source>
</evidence>
<keyword evidence="3" id="KW-0597">Phosphoprotein</keyword>
<feature type="compositionally biased region" description="Pro residues" evidence="16">
    <location>
        <begin position="1874"/>
        <end position="1883"/>
    </location>
</feature>
<dbReference type="SMART" id="SM00327">
    <property type="entry name" value="VWA"/>
    <property type="match status" value="1"/>
</dbReference>
<dbReference type="PROSITE" id="PS50172">
    <property type="entry name" value="BRCT"/>
    <property type="match status" value="1"/>
</dbReference>
<dbReference type="InterPro" id="IPR036616">
    <property type="entry name" value="Poly(ADP-ribose)pol_reg_dom_sf"/>
</dbReference>
<keyword evidence="5 15" id="KW-0808">Transferase</keyword>
<dbReference type="InterPro" id="IPR000684">
    <property type="entry name" value="RNA_pol_II_repeat_euk"/>
</dbReference>
<keyword evidence="6" id="KW-0548">Nucleotidyltransferase</keyword>
<evidence type="ECO:0000256" key="10">
    <source>
        <dbReference type="ARBA" id="ARBA00023027"/>
    </source>
</evidence>
<comment type="similarity">
    <text evidence="2">Belongs to the 14-3-3 family.</text>
</comment>
<dbReference type="PROSITE" id="PS51468">
    <property type="entry name" value="VIT"/>
    <property type="match status" value="1"/>
</dbReference>
<feature type="domain" description="PARP alpha-helical" evidence="20">
    <location>
        <begin position="301"/>
        <end position="430"/>
    </location>
</feature>
<dbReference type="SUPFAM" id="SSF56399">
    <property type="entry name" value="ADP-ribosylation"/>
    <property type="match status" value="1"/>
</dbReference>